<evidence type="ECO:0000256" key="2">
    <source>
        <dbReference type="ARBA" id="ARBA00020055"/>
    </source>
</evidence>
<evidence type="ECO:0000256" key="6">
    <source>
        <dbReference type="SAM" id="MobiDB-lite"/>
    </source>
</evidence>
<dbReference type="GO" id="GO:0060236">
    <property type="term" value="P:regulation of mitotic spindle organization"/>
    <property type="evidence" value="ECO:0007669"/>
    <property type="project" value="TreeGrafter"/>
</dbReference>
<keyword evidence="5" id="KW-0131">Cell cycle</keyword>
<evidence type="ECO:0000256" key="3">
    <source>
        <dbReference type="ARBA" id="ARBA00022618"/>
    </source>
</evidence>
<evidence type="ECO:0000313" key="8">
    <source>
        <dbReference type="Proteomes" id="UP001497382"/>
    </source>
</evidence>
<evidence type="ECO:0000256" key="4">
    <source>
        <dbReference type="ARBA" id="ARBA00022776"/>
    </source>
</evidence>
<organism evidence="7 8">
    <name type="scientific">Larinioides sclopetarius</name>
    <dbReference type="NCBI Taxonomy" id="280406"/>
    <lineage>
        <taxon>Eukaryota</taxon>
        <taxon>Metazoa</taxon>
        <taxon>Ecdysozoa</taxon>
        <taxon>Arthropoda</taxon>
        <taxon>Chelicerata</taxon>
        <taxon>Arachnida</taxon>
        <taxon>Araneae</taxon>
        <taxon>Araneomorphae</taxon>
        <taxon>Entelegynae</taxon>
        <taxon>Araneoidea</taxon>
        <taxon>Araneidae</taxon>
        <taxon>Larinioides</taxon>
    </lineage>
</organism>
<feature type="region of interest" description="Disordered" evidence="6">
    <location>
        <begin position="247"/>
        <end position="271"/>
    </location>
</feature>
<keyword evidence="8" id="KW-1185">Reference proteome</keyword>
<sequence length="459" mass="50837">MDRLQKISPSTSVASLTFSGTPKRTLTPLRPGTPLHVIKEENDNAANEYRCTPIIRNPFDVKAESLYLPSCSPSVFATLQRNEVESGSFRWSIEHLSVLYPADIDESSVPEPRVDEEQEVKAQKAIDAFFSQNSIVPSPWSSSPKEGRTNIKPRRRTRVNLLLQGVPEHCEATTQTTLSIPPNVDLTDILGKYFTFNEDEENTSSRENSREDADLSTSSLRRKLFVADEENHSPCRSEIKNLHSTKRWSSSPVHMRSVHSTPASDVLSSSPITPPNCSDSCNILSSPPISPIKASDFVTVVQSETQNIQHETDGDVPWKSSNNNNFLTSSVNPEAESYMSFCVESQETNPFPSYVSEKQDTGYATGSITSFENMTPSKTNFGLVSRISPVTELMEECELSNSTSCDMSFRNDCMSMDGVTSIDCQKGPVPNSCTFKTCTWIPTCCSTPAHCTHSEQVTK</sequence>
<dbReference type="EMBL" id="CAXIEN010000211">
    <property type="protein sequence ID" value="CAL1287009.1"/>
    <property type="molecule type" value="Genomic_DNA"/>
</dbReference>
<evidence type="ECO:0000256" key="1">
    <source>
        <dbReference type="ARBA" id="ARBA00010963"/>
    </source>
</evidence>
<dbReference type="GO" id="GO:0051301">
    <property type="term" value="P:cell division"/>
    <property type="evidence" value="ECO:0007669"/>
    <property type="project" value="UniProtKB-KW"/>
</dbReference>
<reference evidence="7 8" key="1">
    <citation type="submission" date="2024-04" db="EMBL/GenBank/DDBJ databases">
        <authorList>
            <person name="Rising A."/>
            <person name="Reimegard J."/>
            <person name="Sonavane S."/>
            <person name="Akerstrom W."/>
            <person name="Nylinder S."/>
            <person name="Hedman E."/>
            <person name="Kallberg Y."/>
        </authorList>
    </citation>
    <scope>NUCLEOTIDE SEQUENCE [LARGE SCALE GENOMIC DNA]</scope>
</reference>
<comment type="similarity">
    <text evidence="1">Belongs to the BORA family.</text>
</comment>
<comment type="caution">
    <text evidence="7">The sequence shown here is derived from an EMBL/GenBank/DDBJ whole genome shotgun (WGS) entry which is preliminary data.</text>
</comment>
<accession>A0AAV2AUP8</accession>
<evidence type="ECO:0000313" key="7">
    <source>
        <dbReference type="EMBL" id="CAL1287009.1"/>
    </source>
</evidence>
<gene>
    <name evidence="7" type="ORF">LARSCL_LOCUS14573</name>
</gene>
<protein>
    <recommendedName>
        <fullName evidence="2">Protein aurora borealis</fullName>
    </recommendedName>
</protein>
<feature type="compositionally biased region" description="Polar residues" evidence="6">
    <location>
        <begin position="7"/>
        <end position="24"/>
    </location>
</feature>
<dbReference type="Pfam" id="PF15280">
    <property type="entry name" value="BORA_N"/>
    <property type="match status" value="1"/>
</dbReference>
<dbReference type="GO" id="GO:0005737">
    <property type="term" value="C:cytoplasm"/>
    <property type="evidence" value="ECO:0007669"/>
    <property type="project" value="TreeGrafter"/>
</dbReference>
<dbReference type="InterPro" id="IPR023252">
    <property type="entry name" value="Aurora_borealis_protein"/>
</dbReference>
<dbReference type="GO" id="GO:0019901">
    <property type="term" value="F:protein kinase binding"/>
    <property type="evidence" value="ECO:0007669"/>
    <property type="project" value="TreeGrafter"/>
</dbReference>
<keyword evidence="4" id="KW-0498">Mitosis</keyword>
<dbReference type="GO" id="GO:0007088">
    <property type="term" value="P:regulation of mitotic nuclear division"/>
    <property type="evidence" value="ECO:0007669"/>
    <property type="project" value="TreeGrafter"/>
</dbReference>
<dbReference type="PANTHER" id="PTHR14728:SF2">
    <property type="entry name" value="PROTEIN AURORA BOREALIS"/>
    <property type="match status" value="1"/>
</dbReference>
<dbReference type="Proteomes" id="UP001497382">
    <property type="component" value="Unassembled WGS sequence"/>
</dbReference>
<feature type="region of interest" description="Disordered" evidence="6">
    <location>
        <begin position="1"/>
        <end position="31"/>
    </location>
</feature>
<dbReference type="PRINTS" id="PR02038">
    <property type="entry name" value="AURORABORA"/>
</dbReference>
<proteinExistence type="inferred from homology"/>
<evidence type="ECO:0000256" key="5">
    <source>
        <dbReference type="ARBA" id="ARBA00023306"/>
    </source>
</evidence>
<keyword evidence="3" id="KW-0132">Cell division</keyword>
<name>A0AAV2AUP8_9ARAC</name>
<dbReference type="PANTHER" id="PTHR14728">
    <property type="entry name" value="PROTEIN AURORA BOREALIS"/>
    <property type="match status" value="1"/>
</dbReference>
<dbReference type="GO" id="GO:0005634">
    <property type="term" value="C:nucleus"/>
    <property type="evidence" value="ECO:0007669"/>
    <property type="project" value="TreeGrafter"/>
</dbReference>
<dbReference type="AlphaFoldDB" id="A0AAV2AUP8"/>